<comment type="caution">
    <text evidence="1">The sequence shown here is derived from an EMBL/GenBank/DDBJ whole genome shotgun (WGS) entry which is preliminary data.</text>
</comment>
<keyword evidence="1" id="KW-0645">Protease</keyword>
<dbReference type="Proteomes" id="UP001056778">
    <property type="component" value="Chromosome 1"/>
</dbReference>
<name>A0ACB9TZ28_HOLOL</name>
<keyword evidence="2" id="KW-1185">Reference proteome</keyword>
<dbReference type="EMBL" id="CM043015">
    <property type="protein sequence ID" value="KAI4472022.1"/>
    <property type="molecule type" value="Genomic_DNA"/>
</dbReference>
<accession>A0ACB9TZ28</accession>
<sequence length="364" mass="41455">MLDKMAGEEQATIDFNEILLGTQRKYDIIQAKWSEDKNFEIRFRTQIPRHSQDFNALCDEWVDVFSEVTNTVWVKKISNTGPKIKFRKQYQCWTSGGKTVQKELLFDARRCRATLDMKVLTDNPQTRKKNKHIKLGLNVVVKINFNHLHVTDPTRKYAFFVHECEPQPEPLKPIVYPNDKLPDLVAKMVQRGLDFTAKATAHPLPQIQSLQPPPLLHRPPDGLPTPPSELVDPLQIDPAQRSHLHQQQLHHQQEAANNDSLQNSTLTPPPGNALEVHNLDATDIQINQLVPLQNVDGIKLEVPQFQQVTQVLVSEADIGEPILFCQPTIMLDPSQVIPVSTHSFAPHFLQLHPQNLANQQGQYL</sequence>
<organism evidence="1 2">
    <name type="scientific">Holotrichia oblita</name>
    <name type="common">Chafer beetle</name>
    <dbReference type="NCBI Taxonomy" id="644536"/>
    <lineage>
        <taxon>Eukaryota</taxon>
        <taxon>Metazoa</taxon>
        <taxon>Ecdysozoa</taxon>
        <taxon>Arthropoda</taxon>
        <taxon>Hexapoda</taxon>
        <taxon>Insecta</taxon>
        <taxon>Pterygota</taxon>
        <taxon>Neoptera</taxon>
        <taxon>Endopterygota</taxon>
        <taxon>Coleoptera</taxon>
        <taxon>Polyphaga</taxon>
        <taxon>Scarabaeiformia</taxon>
        <taxon>Scarabaeidae</taxon>
        <taxon>Melolonthinae</taxon>
        <taxon>Holotrichia</taxon>
    </lineage>
</organism>
<proteinExistence type="predicted"/>
<reference evidence="1" key="1">
    <citation type="submission" date="2022-04" db="EMBL/GenBank/DDBJ databases">
        <title>Chromosome-scale genome assembly of Holotrichia oblita Faldermann.</title>
        <authorList>
            <person name="Rongchong L."/>
        </authorList>
    </citation>
    <scope>NUCLEOTIDE SEQUENCE</scope>
    <source>
        <strain evidence="1">81SQS9</strain>
    </source>
</reference>
<gene>
    <name evidence="1" type="ORF">MML48_1g04104</name>
</gene>
<keyword evidence="1" id="KW-0378">Hydrolase</keyword>
<evidence type="ECO:0000313" key="1">
    <source>
        <dbReference type="EMBL" id="KAI4472022.1"/>
    </source>
</evidence>
<evidence type="ECO:0000313" key="2">
    <source>
        <dbReference type="Proteomes" id="UP001056778"/>
    </source>
</evidence>
<protein>
    <submittedName>
        <fullName evidence="1">Mitochondrial inner membrane protease subunit 2</fullName>
    </submittedName>
</protein>